<dbReference type="AlphaFoldDB" id="A0A9P0A1D7"/>
<sequence>MRPASNEECIHPDYLIPLTGPADSWSGNLGQIPESKSTQPLLGADSPMTPVEEHALPHVPPNGNNNIISTNVLPKEINDKQPLSYVNVSVDNVPTFTMGAQMSEPQINC</sequence>
<reference evidence="2" key="1">
    <citation type="submission" date="2021-12" db="EMBL/GenBank/DDBJ databases">
        <authorList>
            <person name="King R."/>
        </authorList>
    </citation>
    <scope>NUCLEOTIDE SEQUENCE</scope>
</reference>
<gene>
    <name evidence="2" type="ORF">BEMITA_LOCUS1110</name>
</gene>
<accession>A0A9P0A1D7</accession>
<feature type="compositionally biased region" description="Polar residues" evidence="1">
    <location>
        <begin position="25"/>
        <end position="40"/>
    </location>
</feature>
<dbReference type="EMBL" id="OU963862">
    <property type="protein sequence ID" value="CAH0381458.1"/>
    <property type="molecule type" value="Genomic_DNA"/>
</dbReference>
<evidence type="ECO:0000313" key="3">
    <source>
        <dbReference type="Proteomes" id="UP001152759"/>
    </source>
</evidence>
<keyword evidence="3" id="KW-1185">Reference proteome</keyword>
<protein>
    <submittedName>
        <fullName evidence="2">Uncharacterized protein</fullName>
    </submittedName>
</protein>
<name>A0A9P0A1D7_BEMTA</name>
<proteinExistence type="predicted"/>
<dbReference type="Proteomes" id="UP001152759">
    <property type="component" value="Chromosome 1"/>
</dbReference>
<evidence type="ECO:0000256" key="1">
    <source>
        <dbReference type="SAM" id="MobiDB-lite"/>
    </source>
</evidence>
<feature type="region of interest" description="Disordered" evidence="1">
    <location>
        <begin position="25"/>
        <end position="67"/>
    </location>
</feature>
<organism evidence="2 3">
    <name type="scientific">Bemisia tabaci</name>
    <name type="common">Sweetpotato whitefly</name>
    <name type="synonym">Aleurodes tabaci</name>
    <dbReference type="NCBI Taxonomy" id="7038"/>
    <lineage>
        <taxon>Eukaryota</taxon>
        <taxon>Metazoa</taxon>
        <taxon>Ecdysozoa</taxon>
        <taxon>Arthropoda</taxon>
        <taxon>Hexapoda</taxon>
        <taxon>Insecta</taxon>
        <taxon>Pterygota</taxon>
        <taxon>Neoptera</taxon>
        <taxon>Paraneoptera</taxon>
        <taxon>Hemiptera</taxon>
        <taxon>Sternorrhyncha</taxon>
        <taxon>Aleyrodoidea</taxon>
        <taxon>Aleyrodidae</taxon>
        <taxon>Aleyrodinae</taxon>
        <taxon>Bemisia</taxon>
    </lineage>
</organism>
<evidence type="ECO:0000313" key="2">
    <source>
        <dbReference type="EMBL" id="CAH0381458.1"/>
    </source>
</evidence>